<dbReference type="Proteomes" id="UP000053593">
    <property type="component" value="Unassembled WGS sequence"/>
</dbReference>
<evidence type="ECO:0000313" key="2">
    <source>
        <dbReference type="Proteomes" id="UP000053593"/>
    </source>
</evidence>
<dbReference type="OrthoDB" id="5327923at2759"/>
<gene>
    <name evidence="1" type="ORF">GYMLUDRAFT_98259</name>
</gene>
<dbReference type="HOGENOM" id="CLU_013665_0_0_1"/>
<sequence length="672" mass="75991">MSTDHHRDPFEHSRLNSLENMFDKSGPEYQWFLDLYQKLHGKHLGITNGVEKSTRIVCRTWPRDPKGDIIRELPPGKHTPNSTHLWGATLMDFFRFQRGPEMFLLSTISTGSRLSAWMKYNGEAEYAKDEMAWAAAEEEPRVRPAADILEILKAKDLMIMMGSCGESLKDEEKIDDEEVDDGSSVRPFDYDKYPDPWPLVPFSSNPPTLQSPIPFHLLPETLIVHDPFRLLHATEVDNEGDWTSISRDRIHKYHLNLTADSIRQSIEVERMKIENSSNRTDPIEVGVLLELTGGDESQHTGSSPVAGNAHKLTVPPPPPPPSFTPEAHLFISPAHVIGKGNHSLVYRAEWDLPRTLFSKPKICMTCVEKAAREVLQKRSEKMKTGSSAESSGNFVLQEAHRPEIVFTANKVFDPTGASDSTCTHTLRDHAKVSYFEYTGSMSTVYIDTVPWYDPGSTTPAPCLHLMQNSISGPLPRPVPPTAPVSVIAKLSLAGDDHLEKEAVNYQRFGAQFSQHWTGYTLTQPLLNPTPMGAITPIFYGYYSKEGAEESSRYFSPILLLEDCGTPINPYKLDFDDRQECAALVLRLHYHGWTQGSFFPRNILMQLGDHSEFPLMRSLQDRRFRLIDFGRAKCQKDAQDWGGGESFSQDQWDRERFDEKGMIGTVLNFEHPT</sequence>
<dbReference type="AlphaFoldDB" id="A0A0D0B455"/>
<organism evidence="1 2">
    <name type="scientific">Collybiopsis luxurians FD-317 M1</name>
    <dbReference type="NCBI Taxonomy" id="944289"/>
    <lineage>
        <taxon>Eukaryota</taxon>
        <taxon>Fungi</taxon>
        <taxon>Dikarya</taxon>
        <taxon>Basidiomycota</taxon>
        <taxon>Agaricomycotina</taxon>
        <taxon>Agaricomycetes</taxon>
        <taxon>Agaricomycetidae</taxon>
        <taxon>Agaricales</taxon>
        <taxon>Marasmiineae</taxon>
        <taxon>Omphalotaceae</taxon>
        <taxon>Collybiopsis</taxon>
        <taxon>Collybiopsis luxurians</taxon>
    </lineage>
</organism>
<evidence type="ECO:0000313" key="1">
    <source>
        <dbReference type="EMBL" id="KIK58010.1"/>
    </source>
</evidence>
<protein>
    <recommendedName>
        <fullName evidence="3">Protein kinase domain-containing protein</fullName>
    </recommendedName>
</protein>
<reference evidence="1 2" key="1">
    <citation type="submission" date="2014-04" db="EMBL/GenBank/DDBJ databases">
        <title>Evolutionary Origins and Diversification of the Mycorrhizal Mutualists.</title>
        <authorList>
            <consortium name="DOE Joint Genome Institute"/>
            <consortium name="Mycorrhizal Genomics Consortium"/>
            <person name="Kohler A."/>
            <person name="Kuo A."/>
            <person name="Nagy L.G."/>
            <person name="Floudas D."/>
            <person name="Copeland A."/>
            <person name="Barry K.W."/>
            <person name="Cichocki N."/>
            <person name="Veneault-Fourrey C."/>
            <person name="LaButti K."/>
            <person name="Lindquist E.A."/>
            <person name="Lipzen A."/>
            <person name="Lundell T."/>
            <person name="Morin E."/>
            <person name="Murat C."/>
            <person name="Riley R."/>
            <person name="Ohm R."/>
            <person name="Sun H."/>
            <person name="Tunlid A."/>
            <person name="Henrissat B."/>
            <person name="Grigoriev I.V."/>
            <person name="Hibbett D.S."/>
            <person name="Martin F."/>
        </authorList>
    </citation>
    <scope>NUCLEOTIDE SEQUENCE [LARGE SCALE GENOMIC DNA]</scope>
    <source>
        <strain evidence="1 2">FD-317 M1</strain>
    </source>
</reference>
<proteinExistence type="predicted"/>
<name>A0A0D0B455_9AGAR</name>
<dbReference type="EMBL" id="KN834787">
    <property type="protein sequence ID" value="KIK58010.1"/>
    <property type="molecule type" value="Genomic_DNA"/>
</dbReference>
<accession>A0A0D0B455</accession>
<evidence type="ECO:0008006" key="3">
    <source>
        <dbReference type="Google" id="ProtNLM"/>
    </source>
</evidence>
<keyword evidence="2" id="KW-1185">Reference proteome</keyword>